<feature type="signal peptide" evidence="3">
    <location>
        <begin position="1"/>
        <end position="20"/>
    </location>
</feature>
<gene>
    <name evidence="4" type="ORF">Fcan01_00173</name>
</gene>
<keyword evidence="1" id="KW-0175">Coiled coil</keyword>
<feature type="region of interest" description="Disordered" evidence="2">
    <location>
        <begin position="280"/>
        <end position="301"/>
    </location>
</feature>
<keyword evidence="3" id="KW-0732">Signal</keyword>
<dbReference type="PANTHER" id="PTHR18841">
    <property type="entry name" value="VITELLINE MEMBRANE OUTER LAYER PROTEIN I-RELATED"/>
    <property type="match status" value="1"/>
</dbReference>
<evidence type="ECO:0000256" key="2">
    <source>
        <dbReference type="SAM" id="MobiDB-lite"/>
    </source>
</evidence>
<sequence length="668" mass="76539">MKLRIILWYFFPLLVQFSGGFHHTFIPPWEGRSRGIPSQAARRGIDGEWIQSEQVTDWGKFGKEEFCPVGSFAIGFRVKYAEVGQDDDTGINGIGLICVFANGQPIQQNPSSTVGAFGRWQECRCPGEPFEAVVGHRLCVQESQGEHVDDISAYGLYLVCEKRRLFGCVHEYDIGPCSDAVVCPDEYPKICGIRTQVEERQWGEDDTSLNNVDFFCCKESLEEKEKQIKQLEDKIVDSDHKRTMALKTLDDCDTNIRVWKNQIHTLNFMKNAIKEKIQQYDGPPPAQRRRLNDDEPMETGRGLERRKLVPSMSTIVGSSGNTVANQGTIRDINNVTVGNRKPEVDISISSKMRTKNSEELAKKFCHYYEKVCERVRIMVNSHFEKEKIHNGAICGVLDMHEGRRNAEFKKLKNRPARVATPKMIRRVQKENKNNLGMSDSNLGYKLKISKLSLHDIKPTKLGVKSYRATPAPKYNQGQQKRAKPNSRQIAEKRVKQNMPVNLVMNDETNCSNDPDEVPARKYYSCTNQKTFKDSFKYTPKSKFPIKHIIGRALDSLGDVSKPFVTTMTSERYLNDCVKKILIPFINNRDEYAPYVPRARPIERFWALCKREYSRRTKPPKKLGRFRHIWTYTSKVVARKSGKALLGTARQIIRQIGRMGVYGPYEAKN</sequence>
<feature type="chain" id="PRO_5013234418" evidence="3">
    <location>
        <begin position="21"/>
        <end position="668"/>
    </location>
</feature>
<dbReference type="InterPro" id="IPR036706">
    <property type="entry name" value="VOMI_sf"/>
</dbReference>
<dbReference type="Pfam" id="PF03762">
    <property type="entry name" value="VOMI"/>
    <property type="match status" value="1"/>
</dbReference>
<reference evidence="4 5" key="1">
    <citation type="submission" date="2015-12" db="EMBL/GenBank/DDBJ databases">
        <title>The genome of Folsomia candida.</title>
        <authorList>
            <person name="Faddeeva A."/>
            <person name="Derks M.F."/>
            <person name="Anvar Y."/>
            <person name="Smit S."/>
            <person name="Van Straalen N."/>
            <person name="Roelofs D."/>
        </authorList>
    </citation>
    <scope>NUCLEOTIDE SEQUENCE [LARGE SCALE GENOMIC DNA]</scope>
    <source>
        <strain evidence="4 5">VU population</strain>
        <tissue evidence="4">Whole body</tissue>
    </source>
</reference>
<dbReference type="EMBL" id="LNIX01000001">
    <property type="protein sequence ID" value="OXA61417.1"/>
    <property type="molecule type" value="Genomic_DNA"/>
</dbReference>
<comment type="caution">
    <text evidence="4">The sequence shown here is derived from an EMBL/GenBank/DDBJ whole genome shotgun (WGS) entry which is preliminary data.</text>
</comment>
<dbReference type="InterPro" id="IPR005515">
    <property type="entry name" value="VOMI"/>
</dbReference>
<dbReference type="Proteomes" id="UP000198287">
    <property type="component" value="Unassembled WGS sequence"/>
</dbReference>
<name>A0A226EW74_FOLCA</name>
<dbReference type="STRING" id="158441.A0A226EW74"/>
<feature type="coiled-coil region" evidence="1">
    <location>
        <begin position="214"/>
        <end position="241"/>
    </location>
</feature>
<dbReference type="AlphaFoldDB" id="A0A226EW74"/>
<dbReference type="OrthoDB" id="6329319at2759"/>
<evidence type="ECO:0000256" key="3">
    <source>
        <dbReference type="SAM" id="SignalP"/>
    </source>
</evidence>
<dbReference type="Gene3D" id="2.100.10.20">
    <property type="entry name" value="Vitelline membrane outer layer protein I (VOMI)"/>
    <property type="match status" value="1"/>
</dbReference>
<dbReference type="PANTHER" id="PTHR18841:SF0">
    <property type="entry name" value="VITELLINE MEMBRANE OUTER LAYER 1 HOMOLOG A-RELATED"/>
    <property type="match status" value="1"/>
</dbReference>
<dbReference type="GO" id="GO:0005615">
    <property type="term" value="C:extracellular space"/>
    <property type="evidence" value="ECO:0007669"/>
    <property type="project" value="TreeGrafter"/>
</dbReference>
<keyword evidence="5" id="KW-1185">Reference proteome</keyword>
<evidence type="ECO:0000313" key="4">
    <source>
        <dbReference type="EMBL" id="OXA61417.1"/>
    </source>
</evidence>
<dbReference type="SUPFAM" id="SSF51092">
    <property type="entry name" value="Vitelline membrane outer protein-I (VMO-I)"/>
    <property type="match status" value="1"/>
</dbReference>
<proteinExistence type="predicted"/>
<evidence type="ECO:0000313" key="5">
    <source>
        <dbReference type="Proteomes" id="UP000198287"/>
    </source>
</evidence>
<evidence type="ECO:0000256" key="1">
    <source>
        <dbReference type="SAM" id="Coils"/>
    </source>
</evidence>
<organism evidence="4 5">
    <name type="scientific">Folsomia candida</name>
    <name type="common">Springtail</name>
    <dbReference type="NCBI Taxonomy" id="158441"/>
    <lineage>
        <taxon>Eukaryota</taxon>
        <taxon>Metazoa</taxon>
        <taxon>Ecdysozoa</taxon>
        <taxon>Arthropoda</taxon>
        <taxon>Hexapoda</taxon>
        <taxon>Collembola</taxon>
        <taxon>Entomobryomorpha</taxon>
        <taxon>Isotomoidea</taxon>
        <taxon>Isotomidae</taxon>
        <taxon>Proisotominae</taxon>
        <taxon>Folsomia</taxon>
    </lineage>
</organism>
<accession>A0A226EW74</accession>
<protein>
    <submittedName>
        <fullName evidence="4">Vitelline membrane outer layer protein 1</fullName>
    </submittedName>
</protein>